<comment type="caution">
    <text evidence="1">The sequence shown here is derived from an EMBL/GenBank/DDBJ whole genome shotgun (WGS) entry which is preliminary data.</text>
</comment>
<gene>
    <name evidence="1" type="ORF">CUU80_01215</name>
</gene>
<keyword evidence="2" id="KW-1185">Reference proteome</keyword>
<evidence type="ECO:0000313" key="1">
    <source>
        <dbReference type="EMBL" id="PJM79793.1"/>
    </source>
</evidence>
<dbReference type="EMBL" id="PGLQ01000001">
    <property type="protein sequence ID" value="PJM79793.1"/>
    <property type="molecule type" value="Genomic_DNA"/>
</dbReference>
<proteinExistence type="predicted"/>
<reference evidence="1 2" key="1">
    <citation type="submission" date="2017-11" db="EMBL/GenBank/DDBJ databases">
        <title>Draft genome sequences of strains TRE 1, TRE D, TRE H and TRI 7, isolated from tamarins, belonging to four potential novel Bifidobacterium species.</title>
        <authorList>
            <person name="Mattarelli P."/>
            <person name="Modesto M."/>
            <person name="Bonetti A."/>
            <person name="Puglisi E."/>
            <person name="Morelli L."/>
        </authorList>
    </citation>
    <scope>NUCLEOTIDE SEQUENCE [LARGE SCALE GENOMIC DNA]</scope>
    <source>
        <strain evidence="2">TRED</strain>
    </source>
</reference>
<dbReference type="Proteomes" id="UP000228755">
    <property type="component" value="Unassembled WGS sequence"/>
</dbReference>
<dbReference type="AlphaFoldDB" id="A0A2M9HSK2"/>
<evidence type="ECO:0000313" key="2">
    <source>
        <dbReference type="Proteomes" id="UP000228755"/>
    </source>
</evidence>
<name>A0A2M9HSK2_9BIFI</name>
<dbReference type="OrthoDB" id="3230422at2"/>
<protein>
    <submittedName>
        <fullName evidence="1">Uncharacterized protein</fullName>
    </submittedName>
</protein>
<accession>A0A2M9HSK2</accession>
<sequence>MVGWETSRGHIQHDARYALAVLISASLIAACAACGSPSGAESNDNAARPTAATCKAPDFTGSYANEFKSAYEQSKTDLAKRILSDCRITDAELNEMLDAQNACLALYGLVVTKGQLARLRESALTDDEMNQKNTECAGKTDLWTVEALYDEMQGNPSNLDTEALHKSAYQCLKQRDLLPKPLSEQEYLAMEISSADGEAQIEEKTRTWNEFYSMYMEYDEDGSRNPNYNADKAQQFWQCQQDPLHQ</sequence>
<organism evidence="1 2">
    <name type="scientific">Bifidobacterium scaligerum</name>
    <dbReference type="NCBI Taxonomy" id="2052656"/>
    <lineage>
        <taxon>Bacteria</taxon>
        <taxon>Bacillati</taxon>
        <taxon>Actinomycetota</taxon>
        <taxon>Actinomycetes</taxon>
        <taxon>Bifidobacteriales</taxon>
        <taxon>Bifidobacteriaceae</taxon>
        <taxon>Bifidobacterium</taxon>
    </lineage>
</organism>